<feature type="chain" id="PRO_5040949980" evidence="1">
    <location>
        <begin position="21"/>
        <end position="130"/>
    </location>
</feature>
<organism evidence="2 3">
    <name type="scientific">Halalkalibacter oceani</name>
    <dbReference type="NCBI Taxonomy" id="1653776"/>
    <lineage>
        <taxon>Bacteria</taxon>
        <taxon>Bacillati</taxon>
        <taxon>Bacillota</taxon>
        <taxon>Bacilli</taxon>
        <taxon>Bacillales</taxon>
        <taxon>Bacillaceae</taxon>
        <taxon>Halalkalibacter</taxon>
    </lineage>
</organism>
<reference evidence="2" key="1">
    <citation type="submission" date="2022-05" db="EMBL/GenBank/DDBJ databases">
        <title>Comparative Genomics of Spacecraft Associated Microbes.</title>
        <authorList>
            <person name="Tran M.T."/>
            <person name="Wright A."/>
            <person name="Seuylemezian A."/>
            <person name="Eisen J."/>
            <person name="Coil D."/>
        </authorList>
    </citation>
    <scope>NUCLEOTIDE SEQUENCE</scope>
    <source>
        <strain evidence="2">214.1.1</strain>
    </source>
</reference>
<proteinExistence type="predicted"/>
<gene>
    <name evidence="2" type="ORF">M3202_01555</name>
</gene>
<comment type="caution">
    <text evidence="2">The sequence shown here is derived from an EMBL/GenBank/DDBJ whole genome shotgun (WGS) entry which is preliminary data.</text>
</comment>
<dbReference type="RefSeq" id="WP_251221611.1">
    <property type="nucleotide sequence ID" value="NZ_JAMBOL010000001.1"/>
</dbReference>
<dbReference type="AlphaFoldDB" id="A0A9X2DML6"/>
<sequence length="130" mass="14148">MKLRWVTMAFVLLLCLTAFATGGLAATEVADFELELELKSNAKYDIEYESKAGRIEAKYQAPGEAVLTGEEAAPKAKAFIDALALTPDITEQQVIDQVLSQLNVNQAEVAELDIDVEFADGKKLDIEVKG</sequence>
<dbReference type="Pfam" id="PF14039">
    <property type="entry name" value="YusW"/>
    <property type="match status" value="1"/>
</dbReference>
<dbReference type="EMBL" id="JAMBOL010000001">
    <property type="protein sequence ID" value="MCM3712755.1"/>
    <property type="molecule type" value="Genomic_DNA"/>
</dbReference>
<dbReference type="InterPro" id="IPR025623">
    <property type="entry name" value="YusW"/>
</dbReference>
<dbReference type="Proteomes" id="UP001139179">
    <property type="component" value="Unassembled WGS sequence"/>
</dbReference>
<evidence type="ECO:0000256" key="1">
    <source>
        <dbReference type="SAM" id="SignalP"/>
    </source>
</evidence>
<keyword evidence="3" id="KW-1185">Reference proteome</keyword>
<protein>
    <submittedName>
        <fullName evidence="2">YusW family protein</fullName>
    </submittedName>
</protein>
<keyword evidence="1" id="KW-0732">Signal</keyword>
<evidence type="ECO:0000313" key="3">
    <source>
        <dbReference type="Proteomes" id="UP001139179"/>
    </source>
</evidence>
<feature type="signal peptide" evidence="1">
    <location>
        <begin position="1"/>
        <end position="20"/>
    </location>
</feature>
<accession>A0A9X2DML6</accession>
<evidence type="ECO:0000313" key="2">
    <source>
        <dbReference type="EMBL" id="MCM3712755.1"/>
    </source>
</evidence>
<name>A0A9X2DML6_9BACI</name>